<dbReference type="AlphaFoldDB" id="A0A2N0Z045"/>
<evidence type="ECO:0000313" key="2">
    <source>
        <dbReference type="Proteomes" id="UP000233375"/>
    </source>
</evidence>
<accession>A0A2N0Z045</accession>
<name>A0A2N0Z045_9BACI</name>
<proteinExistence type="predicted"/>
<sequence length="111" mass="13027">MDLTTFIRLAQEFLAEREQQGWFSEVLIEEFGNYLVSIKNREGTEVQFFIELDLENYVHLSDATCQSKLSYGVIRKKGESALFAKEVLQAFQQFITKHSTKKKSFFIVYKK</sequence>
<reference evidence="1 2" key="1">
    <citation type="journal article" date="2003" name="Int. J. Syst. Evol. Microbiol.">
        <title>Bacillus nealsonii sp. nov., isolated from a spacecraft-assembly facility, whose spores are gamma-radiation resistant.</title>
        <authorList>
            <person name="Venkateswaran K."/>
            <person name="Kempf M."/>
            <person name="Chen F."/>
            <person name="Satomi M."/>
            <person name="Nicholson W."/>
            <person name="Kern R."/>
        </authorList>
    </citation>
    <scope>NUCLEOTIDE SEQUENCE [LARGE SCALE GENOMIC DNA]</scope>
    <source>
        <strain evidence="1 2">FO-92</strain>
    </source>
</reference>
<protein>
    <submittedName>
        <fullName evidence="1">Uncharacterized protein</fullName>
    </submittedName>
</protein>
<dbReference type="RefSeq" id="WP_101177901.1">
    <property type="nucleotide sequence ID" value="NZ_PISE01000031.1"/>
</dbReference>
<dbReference type="OrthoDB" id="2877671at2"/>
<evidence type="ECO:0000313" key="1">
    <source>
        <dbReference type="EMBL" id="PKG22880.1"/>
    </source>
</evidence>
<keyword evidence="2" id="KW-1185">Reference proteome</keyword>
<gene>
    <name evidence="1" type="ORF">CWS01_14450</name>
</gene>
<dbReference type="EMBL" id="PISE01000031">
    <property type="protein sequence ID" value="PKG22880.1"/>
    <property type="molecule type" value="Genomic_DNA"/>
</dbReference>
<comment type="caution">
    <text evidence="1">The sequence shown here is derived from an EMBL/GenBank/DDBJ whole genome shotgun (WGS) entry which is preliminary data.</text>
</comment>
<organism evidence="1 2">
    <name type="scientific">Niallia nealsonii</name>
    <dbReference type="NCBI Taxonomy" id="115979"/>
    <lineage>
        <taxon>Bacteria</taxon>
        <taxon>Bacillati</taxon>
        <taxon>Bacillota</taxon>
        <taxon>Bacilli</taxon>
        <taxon>Bacillales</taxon>
        <taxon>Bacillaceae</taxon>
        <taxon>Niallia</taxon>
    </lineage>
</organism>
<dbReference type="Proteomes" id="UP000233375">
    <property type="component" value="Unassembled WGS sequence"/>
</dbReference>